<dbReference type="PROSITE" id="PS00211">
    <property type="entry name" value="ABC_TRANSPORTER_1"/>
    <property type="match status" value="1"/>
</dbReference>
<dbReference type="Gene3D" id="1.20.1560.10">
    <property type="entry name" value="ABC transporter type 1, transmembrane domain"/>
    <property type="match status" value="1"/>
</dbReference>
<feature type="transmembrane region" description="Helical" evidence="7">
    <location>
        <begin position="12"/>
        <end position="32"/>
    </location>
</feature>
<evidence type="ECO:0000259" key="9">
    <source>
        <dbReference type="PROSITE" id="PS50929"/>
    </source>
</evidence>
<evidence type="ECO:0000256" key="7">
    <source>
        <dbReference type="SAM" id="Phobius"/>
    </source>
</evidence>
<accession>A0ABS8Z416</accession>
<feature type="transmembrane region" description="Helical" evidence="7">
    <location>
        <begin position="52"/>
        <end position="85"/>
    </location>
</feature>
<sequence length="549" mass="57043">MTTFGVIARRGGRLLPVIGVSALVGTASALALPVVLGKAVDAIVTGSPGSTWLVVAGLLIAVGIVSDLVDSFAGVACVAGTTAWLRERLVRHLLATGPDRGFDTGDLVTRVSGNAADAAQAGPAVVTVWMAVLPPVGSLVLLVVIDPWLAAAFLGGVALVALVLRAFTRRTAQVITSYQQVQGRIAARLAESLAGVRTIAAAGTLCEEKRRVLHDLPALHNQGMASWRVLSRSTAQAAVVGPLVTVAVLAAGGVSLLNGRITPGDLFAALQYAVLGAGLGSMTSVFSRLARAKAGASRAAEVLDVEPIGYGHLWLPEGKGRLEFKNVTVYKGETKVLDDVTVTLPGGKSIAVVGRSGAGKSTLAAVAARLTDPASGHVLLDDAPLKYLTHDELRMAVGCAFERPVLVGGTVADAIGMGREGDVQTAARATHAHEFVSRLPRGYGTPLIEAPMSGGEAQRLGLARAWNAERVLVLDDATSSLDMVTEMQIGRTLTEDHGHRTRLIITHRVATAANADLVVWLDSGRLRGVGPHVVLWRDPAYQDVFGAAE</sequence>
<comment type="caution">
    <text evidence="10">The sequence shown here is derived from an EMBL/GenBank/DDBJ whole genome shotgun (WGS) entry which is preliminary data.</text>
</comment>
<dbReference type="SMART" id="SM00382">
    <property type="entry name" value="AAA"/>
    <property type="match status" value="1"/>
</dbReference>
<evidence type="ECO:0000259" key="8">
    <source>
        <dbReference type="PROSITE" id="PS50893"/>
    </source>
</evidence>
<evidence type="ECO:0000256" key="6">
    <source>
        <dbReference type="ARBA" id="ARBA00023136"/>
    </source>
</evidence>
<keyword evidence="3" id="KW-0547">Nucleotide-binding</keyword>
<dbReference type="PROSITE" id="PS50929">
    <property type="entry name" value="ABC_TM1F"/>
    <property type="match status" value="1"/>
</dbReference>
<feature type="transmembrane region" description="Helical" evidence="7">
    <location>
        <begin position="124"/>
        <end position="142"/>
    </location>
</feature>
<evidence type="ECO:0000256" key="5">
    <source>
        <dbReference type="ARBA" id="ARBA00022989"/>
    </source>
</evidence>
<dbReference type="Gene3D" id="3.40.50.300">
    <property type="entry name" value="P-loop containing nucleotide triphosphate hydrolases"/>
    <property type="match status" value="1"/>
</dbReference>
<dbReference type="CDD" id="cd07346">
    <property type="entry name" value="ABC_6TM_exporters"/>
    <property type="match status" value="1"/>
</dbReference>
<dbReference type="InterPro" id="IPR039421">
    <property type="entry name" value="Type_1_exporter"/>
</dbReference>
<name>A0ABS8Z416_9PSEU</name>
<evidence type="ECO:0000256" key="2">
    <source>
        <dbReference type="ARBA" id="ARBA00022692"/>
    </source>
</evidence>
<dbReference type="PANTHER" id="PTHR43394">
    <property type="entry name" value="ATP-DEPENDENT PERMEASE MDL1, MITOCHONDRIAL"/>
    <property type="match status" value="1"/>
</dbReference>
<protein>
    <submittedName>
        <fullName evidence="10">ABC transporter ATP-binding protein/permease</fullName>
    </submittedName>
</protein>
<dbReference type="GO" id="GO:0005524">
    <property type="term" value="F:ATP binding"/>
    <property type="evidence" value="ECO:0007669"/>
    <property type="project" value="UniProtKB-KW"/>
</dbReference>
<keyword evidence="4 10" id="KW-0067">ATP-binding</keyword>
<evidence type="ECO:0000256" key="4">
    <source>
        <dbReference type="ARBA" id="ARBA00022840"/>
    </source>
</evidence>
<evidence type="ECO:0000256" key="1">
    <source>
        <dbReference type="ARBA" id="ARBA00004651"/>
    </source>
</evidence>
<feature type="transmembrane region" description="Helical" evidence="7">
    <location>
        <begin position="237"/>
        <end position="257"/>
    </location>
</feature>
<dbReference type="SUPFAM" id="SSF52540">
    <property type="entry name" value="P-loop containing nucleoside triphosphate hydrolases"/>
    <property type="match status" value="1"/>
</dbReference>
<dbReference type="RefSeq" id="WP_233722488.1">
    <property type="nucleotide sequence ID" value="NZ_JAJVCN010000001.1"/>
</dbReference>
<gene>
    <name evidence="10" type="ORF">LWC34_00985</name>
</gene>
<feature type="domain" description="ABC transporter" evidence="8">
    <location>
        <begin position="322"/>
        <end position="548"/>
    </location>
</feature>
<reference evidence="10 11" key="1">
    <citation type="submission" date="2021-12" db="EMBL/GenBank/DDBJ databases">
        <title>Genome sequence of Kibdelosporangium philippinense ATCC 49844.</title>
        <authorList>
            <person name="Fedorov E.A."/>
            <person name="Omeragic M."/>
            <person name="Shalygina K.F."/>
            <person name="Maclea K.S."/>
        </authorList>
    </citation>
    <scope>NUCLEOTIDE SEQUENCE [LARGE SCALE GENOMIC DNA]</scope>
    <source>
        <strain evidence="10 11">ATCC 49844</strain>
    </source>
</reference>
<evidence type="ECO:0000313" key="10">
    <source>
        <dbReference type="EMBL" id="MCE7001421.1"/>
    </source>
</evidence>
<feature type="transmembrane region" description="Helical" evidence="7">
    <location>
        <begin position="148"/>
        <end position="167"/>
    </location>
</feature>
<evidence type="ECO:0000256" key="3">
    <source>
        <dbReference type="ARBA" id="ARBA00022741"/>
    </source>
</evidence>
<dbReference type="InterPro" id="IPR003593">
    <property type="entry name" value="AAA+_ATPase"/>
</dbReference>
<dbReference type="Proteomes" id="UP001521150">
    <property type="component" value="Unassembled WGS sequence"/>
</dbReference>
<feature type="transmembrane region" description="Helical" evidence="7">
    <location>
        <begin position="269"/>
        <end position="290"/>
    </location>
</feature>
<evidence type="ECO:0000313" key="11">
    <source>
        <dbReference type="Proteomes" id="UP001521150"/>
    </source>
</evidence>
<dbReference type="PANTHER" id="PTHR43394:SF1">
    <property type="entry name" value="ATP-BINDING CASSETTE SUB-FAMILY B MEMBER 10, MITOCHONDRIAL"/>
    <property type="match status" value="1"/>
</dbReference>
<dbReference type="Pfam" id="PF00005">
    <property type="entry name" value="ABC_tran"/>
    <property type="match status" value="1"/>
</dbReference>
<keyword evidence="6 7" id="KW-0472">Membrane</keyword>
<dbReference type="EMBL" id="JAJVCN010000001">
    <property type="protein sequence ID" value="MCE7001421.1"/>
    <property type="molecule type" value="Genomic_DNA"/>
</dbReference>
<dbReference type="InterPro" id="IPR017871">
    <property type="entry name" value="ABC_transporter-like_CS"/>
</dbReference>
<dbReference type="Pfam" id="PF00664">
    <property type="entry name" value="ABC_membrane"/>
    <property type="match status" value="1"/>
</dbReference>
<keyword evidence="2 7" id="KW-0812">Transmembrane</keyword>
<dbReference type="InterPro" id="IPR036640">
    <property type="entry name" value="ABC1_TM_sf"/>
</dbReference>
<dbReference type="InterPro" id="IPR003439">
    <property type="entry name" value="ABC_transporter-like_ATP-bd"/>
</dbReference>
<feature type="domain" description="ABC transmembrane type-1" evidence="9">
    <location>
        <begin position="17"/>
        <end position="291"/>
    </location>
</feature>
<keyword evidence="5 7" id="KW-1133">Transmembrane helix</keyword>
<dbReference type="PROSITE" id="PS50893">
    <property type="entry name" value="ABC_TRANSPORTER_2"/>
    <property type="match status" value="1"/>
</dbReference>
<proteinExistence type="predicted"/>
<dbReference type="InterPro" id="IPR027417">
    <property type="entry name" value="P-loop_NTPase"/>
</dbReference>
<comment type="subcellular location">
    <subcellularLocation>
        <location evidence="1">Cell membrane</location>
        <topology evidence="1">Multi-pass membrane protein</topology>
    </subcellularLocation>
</comment>
<keyword evidence="11" id="KW-1185">Reference proteome</keyword>
<organism evidence="10 11">
    <name type="scientific">Kibdelosporangium philippinense</name>
    <dbReference type="NCBI Taxonomy" id="211113"/>
    <lineage>
        <taxon>Bacteria</taxon>
        <taxon>Bacillati</taxon>
        <taxon>Actinomycetota</taxon>
        <taxon>Actinomycetes</taxon>
        <taxon>Pseudonocardiales</taxon>
        <taxon>Pseudonocardiaceae</taxon>
        <taxon>Kibdelosporangium</taxon>
    </lineage>
</organism>
<dbReference type="InterPro" id="IPR011527">
    <property type="entry name" value="ABC1_TM_dom"/>
</dbReference>
<dbReference type="SUPFAM" id="SSF90123">
    <property type="entry name" value="ABC transporter transmembrane region"/>
    <property type="match status" value="1"/>
</dbReference>